<dbReference type="InterPro" id="IPR009003">
    <property type="entry name" value="Peptidase_S1_PA"/>
</dbReference>
<comment type="similarity">
    <text evidence="2">Belongs to the peptidase S1 family. CLIP subfamily.</text>
</comment>
<dbReference type="InterPro" id="IPR018114">
    <property type="entry name" value="TRYPSIN_HIS"/>
</dbReference>
<accession>A0A914Q6G9</accession>
<dbReference type="SUPFAM" id="SSF50494">
    <property type="entry name" value="Trypsin-like serine proteases"/>
    <property type="match status" value="1"/>
</dbReference>
<dbReference type="Gene3D" id="2.40.10.10">
    <property type="entry name" value="Trypsin-like serine proteases"/>
    <property type="match status" value="1"/>
</dbReference>
<name>A0A914Q6G9_9BILA</name>
<protein>
    <submittedName>
        <fullName evidence="6">Peptidase S1 domain-containing protein</fullName>
    </submittedName>
</protein>
<dbReference type="PROSITE" id="PS00134">
    <property type="entry name" value="TRYPSIN_HIS"/>
    <property type="match status" value="1"/>
</dbReference>
<dbReference type="GO" id="GO:0004252">
    <property type="term" value="F:serine-type endopeptidase activity"/>
    <property type="evidence" value="ECO:0007669"/>
    <property type="project" value="InterPro"/>
</dbReference>
<keyword evidence="3" id="KW-0732">Signal</keyword>
<evidence type="ECO:0000259" key="4">
    <source>
        <dbReference type="PROSITE" id="PS50240"/>
    </source>
</evidence>
<evidence type="ECO:0000256" key="3">
    <source>
        <dbReference type="SAM" id="SignalP"/>
    </source>
</evidence>
<evidence type="ECO:0000313" key="5">
    <source>
        <dbReference type="Proteomes" id="UP000887578"/>
    </source>
</evidence>
<feature type="domain" description="Peptidase S1" evidence="4">
    <location>
        <begin position="24"/>
        <end position="340"/>
    </location>
</feature>
<dbReference type="InterPro" id="IPR043504">
    <property type="entry name" value="Peptidase_S1_PA_chymotrypsin"/>
</dbReference>
<proteinExistence type="inferred from homology"/>
<keyword evidence="5" id="KW-1185">Reference proteome</keyword>
<reference evidence="6" key="1">
    <citation type="submission" date="2022-11" db="UniProtKB">
        <authorList>
            <consortium name="WormBaseParasite"/>
        </authorList>
    </citation>
    <scope>IDENTIFICATION</scope>
</reference>
<evidence type="ECO:0000256" key="2">
    <source>
        <dbReference type="ARBA" id="ARBA00024195"/>
    </source>
</evidence>
<evidence type="ECO:0000313" key="6">
    <source>
        <dbReference type="WBParaSite" id="PDA_v2.g27059.t1"/>
    </source>
</evidence>
<dbReference type="InterPro" id="IPR001254">
    <property type="entry name" value="Trypsin_dom"/>
</dbReference>
<evidence type="ECO:0000256" key="1">
    <source>
        <dbReference type="ARBA" id="ARBA00023157"/>
    </source>
</evidence>
<dbReference type="PROSITE" id="PS50240">
    <property type="entry name" value="TRYPSIN_DOM"/>
    <property type="match status" value="1"/>
</dbReference>
<dbReference type="WBParaSite" id="PDA_v2.g27059.t1">
    <property type="protein sequence ID" value="PDA_v2.g27059.t1"/>
    <property type="gene ID" value="PDA_v2.g27059"/>
</dbReference>
<sequence>MKFLFVLLLFNFGILCYGFNQPRIWNGSIAPPNKYPNVPRLFNLQMETAGVTNETTKETTFFGYPKITTNLCTGSIISDRHILTAAHCLGLPIVKSATEFVPEVRPITIIDYGELDTNFGKGKTKMLLKSHGFSTFYHIHAGWKNRTYGSDYDIGIIEFPIGTKLGIKPVILAKNYVEVDGDVGIAVGYGDTDPSEENFATPSNLMEVQIPILTKDCEIWKQQNYKILCAGTKTERVDHGDSGGPLFYTKNDILYQIGIVHGGAKKNGETANNNAGTSFYYILDIQQESYKNIYKGTVRHDYGIFEKQVFHRIPHIFKLIPANFQRPMGTFLFFIHTTYRVDRLLLKT</sequence>
<dbReference type="SMART" id="SM00020">
    <property type="entry name" value="Tryp_SPc"/>
    <property type="match status" value="1"/>
</dbReference>
<dbReference type="GO" id="GO:0006508">
    <property type="term" value="P:proteolysis"/>
    <property type="evidence" value="ECO:0007669"/>
    <property type="project" value="InterPro"/>
</dbReference>
<feature type="signal peptide" evidence="3">
    <location>
        <begin position="1"/>
        <end position="18"/>
    </location>
</feature>
<dbReference type="Proteomes" id="UP000887578">
    <property type="component" value="Unplaced"/>
</dbReference>
<dbReference type="Pfam" id="PF00089">
    <property type="entry name" value="Trypsin"/>
    <property type="match status" value="1"/>
</dbReference>
<dbReference type="InterPro" id="IPR051487">
    <property type="entry name" value="Ser/Thr_Proteases_Immune/Dev"/>
</dbReference>
<organism evidence="5 6">
    <name type="scientific">Panagrolaimus davidi</name>
    <dbReference type="NCBI Taxonomy" id="227884"/>
    <lineage>
        <taxon>Eukaryota</taxon>
        <taxon>Metazoa</taxon>
        <taxon>Ecdysozoa</taxon>
        <taxon>Nematoda</taxon>
        <taxon>Chromadorea</taxon>
        <taxon>Rhabditida</taxon>
        <taxon>Tylenchina</taxon>
        <taxon>Panagrolaimomorpha</taxon>
        <taxon>Panagrolaimoidea</taxon>
        <taxon>Panagrolaimidae</taxon>
        <taxon>Panagrolaimus</taxon>
    </lineage>
</organism>
<dbReference type="PANTHER" id="PTHR24256">
    <property type="entry name" value="TRYPTASE-RELATED"/>
    <property type="match status" value="1"/>
</dbReference>
<keyword evidence="1" id="KW-1015">Disulfide bond</keyword>
<feature type="chain" id="PRO_5037894646" evidence="3">
    <location>
        <begin position="19"/>
        <end position="348"/>
    </location>
</feature>
<dbReference type="AlphaFoldDB" id="A0A914Q6G9"/>